<reference evidence="2" key="1">
    <citation type="journal article" date="2012" name="PLoS ONE">
        <title>Gene sets for utilization of primary and secondary nutrition supplies in the distal gut of endangered iberian lynx.</title>
        <authorList>
            <person name="Alcaide M."/>
            <person name="Messina E."/>
            <person name="Richter M."/>
            <person name="Bargiela R."/>
            <person name="Peplies J."/>
            <person name="Huws S.A."/>
            <person name="Newbold C.J."/>
            <person name="Golyshin P.N."/>
            <person name="Simon M.A."/>
            <person name="Lopez G."/>
            <person name="Yakimov M.M."/>
            <person name="Ferrer M."/>
        </authorList>
    </citation>
    <scope>NUCLEOTIDE SEQUENCE</scope>
</reference>
<dbReference type="EMBL" id="AMCI01001757">
    <property type="protein sequence ID" value="EJX04602.1"/>
    <property type="molecule type" value="Genomic_DNA"/>
</dbReference>
<name>J9GBC0_9ZZZZ</name>
<dbReference type="EC" id="3.6.1.-" evidence="2"/>
<dbReference type="GO" id="GO:0005737">
    <property type="term" value="C:cytoplasm"/>
    <property type="evidence" value="ECO:0007669"/>
    <property type="project" value="InterPro"/>
</dbReference>
<accession>J9GBC0</accession>
<dbReference type="InterPro" id="IPR038763">
    <property type="entry name" value="DHH_sf"/>
</dbReference>
<dbReference type="AlphaFoldDB" id="J9GBC0"/>
<proteinExistence type="predicted"/>
<dbReference type="GO" id="GO:0016462">
    <property type="term" value="F:pyrophosphatase activity"/>
    <property type="evidence" value="ECO:0007669"/>
    <property type="project" value="InterPro"/>
</dbReference>
<dbReference type="Gene3D" id="3.10.310.20">
    <property type="entry name" value="DHHA2 domain"/>
    <property type="match status" value="1"/>
</dbReference>
<dbReference type="Pfam" id="PF02833">
    <property type="entry name" value="DHHA2"/>
    <property type="match status" value="1"/>
</dbReference>
<feature type="domain" description="DHHA2" evidence="1">
    <location>
        <begin position="1"/>
        <end position="66"/>
    </location>
</feature>
<dbReference type="InterPro" id="IPR004097">
    <property type="entry name" value="DHHA2"/>
</dbReference>
<evidence type="ECO:0000259" key="1">
    <source>
        <dbReference type="Pfam" id="PF02833"/>
    </source>
</evidence>
<dbReference type="SUPFAM" id="SSF64182">
    <property type="entry name" value="DHH phosphoesterases"/>
    <property type="match status" value="1"/>
</dbReference>
<organism evidence="2">
    <name type="scientific">gut metagenome</name>
    <dbReference type="NCBI Taxonomy" id="749906"/>
    <lineage>
        <taxon>unclassified sequences</taxon>
        <taxon>metagenomes</taxon>
        <taxon>organismal metagenomes</taxon>
    </lineage>
</organism>
<gene>
    <name evidence="2" type="ORF">EVA_07289</name>
</gene>
<evidence type="ECO:0000313" key="2">
    <source>
        <dbReference type="EMBL" id="EJX04602.1"/>
    </source>
</evidence>
<comment type="caution">
    <text evidence="2">The sequence shown here is derived from an EMBL/GenBank/DDBJ whole genome shotgun (WGS) entry which is preliminary data.</text>
</comment>
<protein>
    <submittedName>
        <fullName evidence="2">Protein containing DHHA2 domain protein</fullName>
        <ecNumber evidence="2">3.6.1.-</ecNumber>
    </submittedName>
</protein>
<dbReference type="InterPro" id="IPR038222">
    <property type="entry name" value="DHHA2_dom_sf"/>
</dbReference>
<sequence length="70" mass="7823">MRRLAKEKHFDMVLLMLTDVLMEGSQLLYVGDDSIVSQAFNVAPKDNSVFLPGVMSRKKQVIPSLSALWG</sequence>
<keyword evidence="2" id="KW-0378">Hydrolase</keyword>